<dbReference type="STRING" id="246196.MSMEG_6200"/>
<protein>
    <submittedName>
        <fullName evidence="2">Uncharacterized protein</fullName>
    </submittedName>
</protein>
<dbReference type="AlphaFoldDB" id="A0R5I2"/>
<dbReference type="Proteomes" id="UP000000757">
    <property type="component" value="Chromosome"/>
</dbReference>
<reference evidence="2 3" key="1">
    <citation type="submission" date="2006-10" db="EMBL/GenBank/DDBJ databases">
        <authorList>
            <person name="Fleischmann R.D."/>
            <person name="Dodson R.J."/>
            <person name="Haft D.H."/>
            <person name="Merkel J.S."/>
            <person name="Nelson W.C."/>
            <person name="Fraser C.M."/>
        </authorList>
    </citation>
    <scope>NUCLEOTIDE SEQUENCE [LARGE SCALE GENOMIC DNA]</scope>
    <source>
        <strain evidence="3">ATCC 700084 / mc(2)155</strain>
    </source>
</reference>
<accession>A0R5I2</accession>
<keyword evidence="3" id="KW-1185">Reference proteome</keyword>
<proteinExistence type="predicted"/>
<dbReference type="PATRIC" id="fig|246196.19.peg.6039"/>
<dbReference type="EMBL" id="CP000480">
    <property type="protein sequence ID" value="ABK71875.1"/>
    <property type="molecule type" value="Genomic_DNA"/>
</dbReference>
<evidence type="ECO:0000313" key="3">
    <source>
        <dbReference type="Proteomes" id="UP000000757"/>
    </source>
</evidence>
<sequence>MLGALRGQRPDGRIPLPRAKPHEGPPVGADCTAVPKKGVPNCCVNTL</sequence>
<name>A0R5I2_MYCS2</name>
<feature type="region of interest" description="Disordered" evidence="1">
    <location>
        <begin position="1"/>
        <end position="31"/>
    </location>
</feature>
<gene>
    <name evidence="2" type="ordered locus">MSMEG_6200</name>
</gene>
<evidence type="ECO:0000313" key="2">
    <source>
        <dbReference type="EMBL" id="ABK71875.1"/>
    </source>
</evidence>
<organism evidence="2 3">
    <name type="scientific">Mycolicibacterium smegmatis (strain ATCC 700084 / mc(2)155)</name>
    <name type="common">Mycobacterium smegmatis</name>
    <dbReference type="NCBI Taxonomy" id="246196"/>
    <lineage>
        <taxon>Bacteria</taxon>
        <taxon>Bacillati</taxon>
        <taxon>Actinomycetota</taxon>
        <taxon>Actinomycetes</taxon>
        <taxon>Mycobacteriales</taxon>
        <taxon>Mycobacteriaceae</taxon>
        <taxon>Mycolicibacterium</taxon>
    </lineage>
</organism>
<dbReference type="KEGG" id="msb:LJ00_30655"/>
<evidence type="ECO:0000256" key="1">
    <source>
        <dbReference type="SAM" id="MobiDB-lite"/>
    </source>
</evidence>
<dbReference type="KEGG" id="msm:MSMEG_6200"/>